<dbReference type="EMBL" id="CAVMJV010000004">
    <property type="protein sequence ID" value="CAK5024505.1"/>
    <property type="molecule type" value="Genomic_DNA"/>
</dbReference>
<gene>
    <name evidence="1" type="ORF">MENTE1834_LOCUS5516</name>
</gene>
<proteinExistence type="predicted"/>
<reference evidence="1" key="1">
    <citation type="submission" date="2023-11" db="EMBL/GenBank/DDBJ databases">
        <authorList>
            <person name="Poullet M."/>
        </authorList>
    </citation>
    <scope>NUCLEOTIDE SEQUENCE</scope>
    <source>
        <strain evidence="1">E1834</strain>
    </source>
</reference>
<evidence type="ECO:0000313" key="2">
    <source>
        <dbReference type="Proteomes" id="UP001497535"/>
    </source>
</evidence>
<keyword evidence="2" id="KW-1185">Reference proteome</keyword>
<protein>
    <submittedName>
        <fullName evidence="1">Uncharacterized protein</fullName>
    </submittedName>
</protein>
<sequence>MEAVSITTTISGAPLYLGDLEKCGIATSNNLREILTTCADPVEAIKQFQVANSVQVCVFCFIFWVKMMVGRLEGEYWYLF</sequence>
<accession>A0ACB0XYZ3</accession>
<dbReference type="Proteomes" id="UP001497535">
    <property type="component" value="Unassembled WGS sequence"/>
</dbReference>
<name>A0ACB0XYZ3_MELEN</name>
<organism evidence="1 2">
    <name type="scientific">Meloidogyne enterolobii</name>
    <name type="common">Root-knot nematode worm</name>
    <name type="synonym">Meloidogyne mayaguensis</name>
    <dbReference type="NCBI Taxonomy" id="390850"/>
    <lineage>
        <taxon>Eukaryota</taxon>
        <taxon>Metazoa</taxon>
        <taxon>Ecdysozoa</taxon>
        <taxon>Nematoda</taxon>
        <taxon>Chromadorea</taxon>
        <taxon>Rhabditida</taxon>
        <taxon>Tylenchina</taxon>
        <taxon>Tylenchomorpha</taxon>
        <taxon>Tylenchoidea</taxon>
        <taxon>Meloidogynidae</taxon>
        <taxon>Meloidogyninae</taxon>
        <taxon>Meloidogyne</taxon>
    </lineage>
</organism>
<comment type="caution">
    <text evidence="1">The sequence shown here is derived from an EMBL/GenBank/DDBJ whole genome shotgun (WGS) entry which is preliminary data.</text>
</comment>
<evidence type="ECO:0000313" key="1">
    <source>
        <dbReference type="EMBL" id="CAK5024505.1"/>
    </source>
</evidence>